<dbReference type="InterPro" id="IPR036182">
    <property type="entry name" value="PCuAC_sf"/>
</dbReference>
<evidence type="ECO:0000313" key="2">
    <source>
        <dbReference type="EMBL" id="AVO48417.1"/>
    </source>
</evidence>
<dbReference type="Pfam" id="PF04314">
    <property type="entry name" value="PCuAC"/>
    <property type="match status" value="1"/>
</dbReference>
<dbReference type="PANTHER" id="PTHR36302">
    <property type="entry name" value="BLR7088 PROTEIN"/>
    <property type="match status" value="1"/>
</dbReference>
<dbReference type="RefSeq" id="WP_106682897.1">
    <property type="nucleotide sequence ID" value="NZ_CP027667.1"/>
</dbReference>
<name>A0A2R3Q9V0_9BURK</name>
<dbReference type="PANTHER" id="PTHR36302:SF1">
    <property type="entry name" value="COPPER CHAPERONE PCU(A)C"/>
    <property type="match status" value="1"/>
</dbReference>
<proteinExistence type="predicted"/>
<keyword evidence="3" id="KW-1185">Reference proteome</keyword>
<dbReference type="Proteomes" id="UP000237925">
    <property type="component" value="Chromosome"/>
</dbReference>
<sequence length="160" mass="16669">MKKPLRPAFLFLAAACGLLVGAARAEVTISDAWVRATVPQQQATGAFMQIRSSEAVRLVQVQSPVAGVAEVHEMAMEGDVMKMRALPALPVPASQALTLRPGGHHVMLLDLKQQVKAGDSVPLSLIFESADGQRQTVQVQATARALGAAAPAAHGGGHGH</sequence>
<feature type="signal peptide" evidence="1">
    <location>
        <begin position="1"/>
        <end position="25"/>
    </location>
</feature>
<dbReference type="Gene3D" id="2.60.40.1890">
    <property type="entry name" value="PCu(A)C copper chaperone"/>
    <property type="match status" value="1"/>
</dbReference>
<dbReference type="AlphaFoldDB" id="A0A2R3Q9V0"/>
<evidence type="ECO:0000313" key="3">
    <source>
        <dbReference type="Proteomes" id="UP000237925"/>
    </source>
</evidence>
<evidence type="ECO:0008006" key="4">
    <source>
        <dbReference type="Google" id="ProtNLM"/>
    </source>
</evidence>
<dbReference type="EMBL" id="CP027667">
    <property type="protein sequence ID" value="AVO48417.1"/>
    <property type="molecule type" value="Genomic_DNA"/>
</dbReference>
<feature type="chain" id="PRO_5015315449" description="Copper chaperone PCu(A)C" evidence="1">
    <location>
        <begin position="26"/>
        <end position="160"/>
    </location>
</feature>
<reference evidence="2 3" key="1">
    <citation type="submission" date="2018-03" db="EMBL/GenBank/DDBJ databases">
        <title>Genome sequencing of Melaminivora sp.</title>
        <authorList>
            <person name="Kim S.-J."/>
            <person name="Heo J."/>
            <person name="Ahn J.-H."/>
            <person name="Kwon S.-W."/>
        </authorList>
    </citation>
    <scope>NUCLEOTIDE SEQUENCE [LARGE SCALE GENOMIC DNA]</scope>
    <source>
        <strain evidence="2 3">SC2-9</strain>
    </source>
</reference>
<dbReference type="KEGG" id="mela:C6568_03465"/>
<dbReference type="SUPFAM" id="SSF110087">
    <property type="entry name" value="DR1885-like metal-binding protein"/>
    <property type="match status" value="1"/>
</dbReference>
<evidence type="ECO:0000256" key="1">
    <source>
        <dbReference type="SAM" id="SignalP"/>
    </source>
</evidence>
<dbReference type="OrthoDB" id="9796962at2"/>
<accession>A0A2R3Q9V0</accession>
<dbReference type="InterPro" id="IPR058248">
    <property type="entry name" value="Lxx211020-like"/>
</dbReference>
<gene>
    <name evidence="2" type="ORF">C6568_03465</name>
</gene>
<dbReference type="InterPro" id="IPR007410">
    <property type="entry name" value="LpqE-like"/>
</dbReference>
<keyword evidence="1" id="KW-0732">Signal</keyword>
<protein>
    <recommendedName>
        <fullName evidence="4">Copper chaperone PCu(A)C</fullName>
    </recommendedName>
</protein>
<organism evidence="2 3">
    <name type="scientific">Melaminivora suipulveris</name>
    <dbReference type="NCBI Taxonomy" id="2109913"/>
    <lineage>
        <taxon>Bacteria</taxon>
        <taxon>Pseudomonadati</taxon>
        <taxon>Pseudomonadota</taxon>
        <taxon>Betaproteobacteria</taxon>
        <taxon>Burkholderiales</taxon>
        <taxon>Comamonadaceae</taxon>
        <taxon>Melaminivora</taxon>
    </lineage>
</organism>